<protein>
    <recommendedName>
        <fullName evidence="7">6-methylsalicylate decarboxylase</fullName>
        <ecNumber evidence="7">4.1.1.52</ecNumber>
    </recommendedName>
</protein>
<evidence type="ECO:0000313" key="11">
    <source>
        <dbReference type="Proteomes" id="UP000467700"/>
    </source>
</evidence>
<keyword evidence="3 8" id="KW-0210">Decarboxylase</keyword>
<sequence length="289" mass="32095">MSTSSRVALLNPNIRHIDIHHHYFPPDLKKENANANIGWKTPPENLPWSPEISLRAMDAMKIDFAILSFPALSSGCISDENRLTARRRNEFAAKICGTHPHRFGFFATLPFLDDVEGCLEELAYALDELGASGVSVSSCYGEGASAKYVGDELYIPIWAELHKRKAVVFLHGSQITSMPYPHPFLGIPITEVPNETFKAAAYLVVTGRKRQFPSVKIILAHLGGSTPFLSSRVAVLSHYMGCELTPDEIMGDFKTFYYETALSTSEPNLAAMERWLTLGGTWMKRSAKT</sequence>
<organism evidence="10 11">
    <name type="scientific">Cyclocybe aegerita</name>
    <name type="common">Black poplar mushroom</name>
    <name type="synonym">Agrocybe aegerita</name>
    <dbReference type="NCBI Taxonomy" id="1973307"/>
    <lineage>
        <taxon>Eukaryota</taxon>
        <taxon>Fungi</taxon>
        <taxon>Dikarya</taxon>
        <taxon>Basidiomycota</taxon>
        <taxon>Agaricomycotina</taxon>
        <taxon>Agaricomycetes</taxon>
        <taxon>Agaricomycetidae</taxon>
        <taxon>Agaricales</taxon>
        <taxon>Agaricineae</taxon>
        <taxon>Bolbitiaceae</taxon>
        <taxon>Cyclocybe</taxon>
    </lineage>
</organism>
<dbReference type="OrthoDB" id="2832284at2759"/>
<keyword evidence="5 8" id="KW-0456">Lyase</keyword>
<dbReference type="GO" id="GO:0047596">
    <property type="term" value="F:6-methylsalicylate decarboxylase activity"/>
    <property type="evidence" value="ECO:0007669"/>
    <property type="project" value="UniProtKB-EC"/>
</dbReference>
<dbReference type="SUPFAM" id="SSF51556">
    <property type="entry name" value="Metallo-dependent hydrolases"/>
    <property type="match status" value="1"/>
</dbReference>
<dbReference type="GO" id="GO:0019748">
    <property type="term" value="P:secondary metabolic process"/>
    <property type="evidence" value="ECO:0007669"/>
    <property type="project" value="TreeGrafter"/>
</dbReference>
<reference evidence="10 11" key="1">
    <citation type="submission" date="2020-01" db="EMBL/GenBank/DDBJ databases">
        <authorList>
            <person name="Gupta K D."/>
        </authorList>
    </citation>
    <scope>NUCLEOTIDE SEQUENCE [LARGE SCALE GENOMIC DNA]</scope>
</reference>
<dbReference type="GO" id="GO:0016787">
    <property type="term" value="F:hydrolase activity"/>
    <property type="evidence" value="ECO:0007669"/>
    <property type="project" value="InterPro"/>
</dbReference>
<dbReference type="GO" id="GO:0005829">
    <property type="term" value="C:cytosol"/>
    <property type="evidence" value="ECO:0007669"/>
    <property type="project" value="TreeGrafter"/>
</dbReference>
<proteinExistence type="inferred from homology"/>
<dbReference type="PANTHER" id="PTHR21240:SF29">
    <property type="entry name" value="AMIDOHYDROLASE-RELATED DOMAIN-CONTAINING PROTEIN"/>
    <property type="match status" value="1"/>
</dbReference>
<keyword evidence="4" id="KW-0862">Zinc</keyword>
<dbReference type="GO" id="GO:0046872">
    <property type="term" value="F:metal ion binding"/>
    <property type="evidence" value="ECO:0007669"/>
    <property type="project" value="UniProtKB-KW"/>
</dbReference>
<comment type="catalytic activity">
    <reaction evidence="6">
        <text>6-methylsalicylate + H(+) = 3-methylphenol + CO2</text>
        <dbReference type="Rhea" id="RHEA:23112"/>
        <dbReference type="ChEBI" id="CHEBI:15378"/>
        <dbReference type="ChEBI" id="CHEBI:16526"/>
        <dbReference type="ChEBI" id="CHEBI:17231"/>
        <dbReference type="ChEBI" id="CHEBI:36658"/>
        <dbReference type="EC" id="4.1.1.52"/>
    </reaction>
    <physiologicalReaction direction="left-to-right" evidence="6">
        <dbReference type="Rhea" id="RHEA:23113"/>
    </physiologicalReaction>
</comment>
<dbReference type="PANTHER" id="PTHR21240">
    <property type="entry name" value="2-AMINO-3-CARBOXYLMUCONATE-6-SEMIALDEHYDE DECARBOXYLASE"/>
    <property type="match status" value="1"/>
</dbReference>
<keyword evidence="2" id="KW-0479">Metal-binding</keyword>
<evidence type="ECO:0000256" key="2">
    <source>
        <dbReference type="ARBA" id="ARBA00022723"/>
    </source>
</evidence>
<dbReference type="Gene3D" id="3.20.20.140">
    <property type="entry name" value="Metal-dependent hydrolases"/>
    <property type="match status" value="1"/>
</dbReference>
<evidence type="ECO:0000256" key="7">
    <source>
        <dbReference type="ARBA" id="ARBA00038889"/>
    </source>
</evidence>
<dbReference type="InterPro" id="IPR032465">
    <property type="entry name" value="ACMSD"/>
</dbReference>
<dbReference type="InterPro" id="IPR006680">
    <property type="entry name" value="Amidohydro-rel"/>
</dbReference>
<evidence type="ECO:0000256" key="5">
    <source>
        <dbReference type="ARBA" id="ARBA00023239"/>
    </source>
</evidence>
<comment type="similarity">
    <text evidence="1">Belongs to the metallo-dependent hydrolases superfamily. ACMSD family.</text>
</comment>
<dbReference type="EC" id="4.1.1.52" evidence="7"/>
<gene>
    <name evidence="10" type="ORF">AAE3_LOCUS1846</name>
</gene>
<evidence type="ECO:0000256" key="4">
    <source>
        <dbReference type="ARBA" id="ARBA00022833"/>
    </source>
</evidence>
<evidence type="ECO:0000256" key="6">
    <source>
        <dbReference type="ARBA" id="ARBA00036832"/>
    </source>
</evidence>
<evidence type="ECO:0000313" key="10">
    <source>
        <dbReference type="EMBL" id="CAA7259833.1"/>
    </source>
</evidence>
<evidence type="ECO:0000259" key="9">
    <source>
        <dbReference type="Pfam" id="PF04909"/>
    </source>
</evidence>
<evidence type="ECO:0000256" key="3">
    <source>
        <dbReference type="ARBA" id="ARBA00022793"/>
    </source>
</evidence>
<name>A0A8S0WDR9_CYCAE</name>
<dbReference type="AlphaFoldDB" id="A0A8S0WDR9"/>
<evidence type="ECO:0000256" key="1">
    <source>
        <dbReference type="ARBA" id="ARBA00005871"/>
    </source>
</evidence>
<comment type="caution">
    <text evidence="10">The sequence shown here is derived from an EMBL/GenBank/DDBJ whole genome shotgun (WGS) entry which is preliminary data.</text>
</comment>
<evidence type="ECO:0000256" key="8">
    <source>
        <dbReference type="RuleBase" id="RU366045"/>
    </source>
</evidence>
<dbReference type="EMBL" id="CACVBS010000028">
    <property type="protein sequence ID" value="CAA7259833.1"/>
    <property type="molecule type" value="Genomic_DNA"/>
</dbReference>
<dbReference type="Pfam" id="PF04909">
    <property type="entry name" value="Amidohydro_2"/>
    <property type="match status" value="1"/>
</dbReference>
<keyword evidence="11" id="KW-1185">Reference proteome</keyword>
<feature type="domain" description="Amidohydrolase-related" evidence="9">
    <location>
        <begin position="17"/>
        <end position="225"/>
    </location>
</feature>
<dbReference type="InterPro" id="IPR032466">
    <property type="entry name" value="Metal_Hydrolase"/>
</dbReference>
<dbReference type="Proteomes" id="UP000467700">
    <property type="component" value="Unassembled WGS sequence"/>
</dbReference>
<accession>A0A8S0WDR9</accession>